<keyword evidence="2" id="KW-1185">Reference proteome</keyword>
<name>A0ABT7HUF4_9BACT</name>
<sequence>MQWQFDYIKANIEPKLIRAIATLDDESLKLTMAGVICKLTSGLKRLPNKRYKSDLAHKLILKGVNKKRVIELTKISESTYFNILKRIKNGKSND</sequence>
<reference evidence="1" key="1">
    <citation type="submission" date="2022-08" db="EMBL/GenBank/DDBJ databases">
        <authorList>
            <person name="Wang H."/>
        </authorList>
    </citation>
    <scope>NUCLEOTIDE SEQUENCE</scope>
    <source>
        <strain evidence="1">PS10</strain>
    </source>
</reference>
<protein>
    <submittedName>
        <fullName evidence="1">Resolvase</fullName>
    </submittedName>
</protein>
<evidence type="ECO:0000313" key="2">
    <source>
        <dbReference type="Proteomes" id="UP001173801"/>
    </source>
</evidence>
<dbReference type="EMBL" id="JANURM010000051">
    <property type="protein sequence ID" value="MDL0090083.1"/>
    <property type="molecule type" value="Genomic_DNA"/>
</dbReference>
<proteinExistence type="predicted"/>
<comment type="caution">
    <text evidence="1">The sequence shown here is derived from an EMBL/GenBank/DDBJ whole genome shotgun (WGS) entry which is preliminary data.</text>
</comment>
<reference evidence="1" key="2">
    <citation type="journal article" date="2023" name="Microorganisms">
        <title>Isolation and Genomic Characteristics of Cat-Borne Campylobacter felis sp. nov. and Sheep-Borne Campylobacter ovis sp. nov.</title>
        <authorList>
            <person name="Wang H."/>
            <person name="Li Y."/>
            <person name="Gu Y."/>
            <person name="Zhou G."/>
            <person name="Chen X."/>
            <person name="Zhang X."/>
            <person name="Shao Z."/>
            <person name="Zhang J."/>
            <person name="Zhang M."/>
        </authorList>
    </citation>
    <scope>NUCLEOTIDE SEQUENCE</scope>
    <source>
        <strain evidence="1">PS10</strain>
    </source>
</reference>
<organism evidence="1 2">
    <name type="scientific">Campylobacter gastrosuis</name>
    <dbReference type="NCBI Taxonomy" id="2974576"/>
    <lineage>
        <taxon>Bacteria</taxon>
        <taxon>Pseudomonadati</taxon>
        <taxon>Campylobacterota</taxon>
        <taxon>Epsilonproteobacteria</taxon>
        <taxon>Campylobacterales</taxon>
        <taxon>Campylobacteraceae</taxon>
        <taxon>Campylobacter</taxon>
    </lineage>
</organism>
<dbReference type="RefSeq" id="WP_284938906.1">
    <property type="nucleotide sequence ID" value="NZ_JANURM010000051.1"/>
</dbReference>
<gene>
    <name evidence="1" type="ORF">NYG85_12025</name>
</gene>
<evidence type="ECO:0000313" key="1">
    <source>
        <dbReference type="EMBL" id="MDL0090083.1"/>
    </source>
</evidence>
<dbReference type="Proteomes" id="UP001173801">
    <property type="component" value="Unassembled WGS sequence"/>
</dbReference>
<accession>A0ABT7HUF4</accession>